<evidence type="ECO:0000313" key="4">
    <source>
        <dbReference type="EMBL" id="BAR58984.1"/>
    </source>
</evidence>
<dbReference type="InterPro" id="IPR023346">
    <property type="entry name" value="Lysozyme-like_dom_sf"/>
</dbReference>
<feature type="chain" id="PRO_5002420397" description="Transglycosylase SLT domain-containing protein" evidence="2">
    <location>
        <begin position="22"/>
        <end position="292"/>
    </location>
</feature>
<dbReference type="InterPro" id="IPR031304">
    <property type="entry name" value="SLT_2"/>
</dbReference>
<name>A0A0E4FVH7_9BRAD</name>
<evidence type="ECO:0000313" key="5">
    <source>
        <dbReference type="Proteomes" id="UP000063308"/>
    </source>
</evidence>
<dbReference type="PANTHER" id="PTHR30163">
    <property type="entry name" value="MEMBRANE-BOUND LYTIC MUREIN TRANSGLYCOSYLASE B"/>
    <property type="match status" value="1"/>
</dbReference>
<dbReference type="AlphaFoldDB" id="A0A0E4FVH7"/>
<dbReference type="GO" id="GO:0008933">
    <property type="term" value="F:peptidoglycan lytic transglycosylase activity"/>
    <property type="evidence" value="ECO:0007669"/>
    <property type="project" value="TreeGrafter"/>
</dbReference>
<keyword evidence="2" id="KW-0732">Signal</keyword>
<dbReference type="Proteomes" id="UP000063308">
    <property type="component" value="Chromosome"/>
</dbReference>
<dbReference type="PANTHER" id="PTHR30163:SF8">
    <property type="entry name" value="LYTIC MUREIN TRANSGLYCOSYLASE"/>
    <property type="match status" value="1"/>
</dbReference>
<feature type="region of interest" description="Disordered" evidence="1">
    <location>
        <begin position="271"/>
        <end position="292"/>
    </location>
</feature>
<dbReference type="SUPFAM" id="SSF53955">
    <property type="entry name" value="Lysozyme-like"/>
    <property type="match status" value="1"/>
</dbReference>
<dbReference type="Pfam" id="PF13406">
    <property type="entry name" value="SLT_2"/>
    <property type="match status" value="1"/>
</dbReference>
<dbReference type="EMBL" id="AP014685">
    <property type="protein sequence ID" value="BAR58984.1"/>
    <property type="molecule type" value="Genomic_DNA"/>
</dbReference>
<feature type="domain" description="Transglycosylase SLT" evidence="3">
    <location>
        <begin position="28"/>
        <end position="236"/>
    </location>
</feature>
<dbReference type="NCBIfam" id="TIGR02283">
    <property type="entry name" value="MltB_2"/>
    <property type="match status" value="1"/>
</dbReference>
<dbReference type="InterPro" id="IPR011970">
    <property type="entry name" value="MltB_2"/>
</dbReference>
<dbReference type="FunFam" id="1.10.8.350:FF:000001">
    <property type="entry name" value="Lytic murein transglycosylase B"/>
    <property type="match status" value="1"/>
</dbReference>
<dbReference type="GO" id="GO:0009253">
    <property type="term" value="P:peptidoglycan catabolic process"/>
    <property type="evidence" value="ECO:0007669"/>
    <property type="project" value="TreeGrafter"/>
</dbReference>
<gene>
    <name evidence="4" type="ORF">NK6_5828</name>
</gene>
<evidence type="ECO:0000256" key="1">
    <source>
        <dbReference type="SAM" id="MobiDB-lite"/>
    </source>
</evidence>
<sequence>MLRYALAAACFVGLAGGPAEAARCGGDFNGFVASMASEAQGAGVSASVTSAAFSGITQDGAVLAFDRRQRYTFNKSFEQYVSTRVGPGRINGGKALLQRHAALLSRIEQQFGVPRYILVAIWGLESDFGKGDIGKLPVIRTLATLAHDCRRTDLFQGELLAALKIVQRGDLPLRDLIGAYAGEIGQTQFLPSSYIKYGVDFDGDGHVDLRHSVPDVLASTANLLHTSGFKMGQPYGEGTANFEAMREWNRAVIYRKTIGYFADRLAGSEGGRRLRGYPHRRPGESQDPFPRE</sequence>
<dbReference type="InterPro" id="IPR043426">
    <property type="entry name" value="MltB-like"/>
</dbReference>
<proteinExistence type="predicted"/>
<feature type="compositionally biased region" description="Basic and acidic residues" evidence="1">
    <location>
        <begin position="281"/>
        <end position="292"/>
    </location>
</feature>
<accession>A0A0E4FVH7</accession>
<organism evidence="4 5">
    <name type="scientific">Bradyrhizobium diazoefficiens</name>
    <dbReference type="NCBI Taxonomy" id="1355477"/>
    <lineage>
        <taxon>Bacteria</taxon>
        <taxon>Pseudomonadati</taxon>
        <taxon>Pseudomonadota</taxon>
        <taxon>Alphaproteobacteria</taxon>
        <taxon>Hyphomicrobiales</taxon>
        <taxon>Nitrobacteraceae</taxon>
        <taxon>Bradyrhizobium</taxon>
    </lineage>
</organism>
<evidence type="ECO:0000256" key="2">
    <source>
        <dbReference type="SAM" id="SignalP"/>
    </source>
</evidence>
<protein>
    <recommendedName>
        <fullName evidence="3">Transglycosylase SLT domain-containing protein</fullName>
    </recommendedName>
</protein>
<feature type="signal peptide" evidence="2">
    <location>
        <begin position="1"/>
        <end position="21"/>
    </location>
</feature>
<reference evidence="4 5" key="1">
    <citation type="submission" date="2014-11" db="EMBL/GenBank/DDBJ databases">
        <title>Symbiosis island explosion on the genome of extra-slow-growing strains of soybean bradyrhizobia with massive insertion sequences.</title>
        <authorList>
            <person name="Iida T."/>
            <person name="Minamisawa K."/>
        </authorList>
    </citation>
    <scope>NUCLEOTIDE SEQUENCE [LARGE SCALE GENOMIC DNA]</scope>
    <source>
        <strain evidence="4 5">NK6</strain>
    </source>
</reference>
<dbReference type="Gene3D" id="1.10.8.350">
    <property type="entry name" value="Bacterial muramidase"/>
    <property type="match status" value="1"/>
</dbReference>
<evidence type="ECO:0000259" key="3">
    <source>
        <dbReference type="Pfam" id="PF13406"/>
    </source>
</evidence>